<sequence>MNSMKGLGGLVAWLMICFSASLFGILFPPGEWYAALDKPAWNPPDWVFGPVWTLLYAMMAVAAWRVWWRRGLSAARLALAVFLFQLVLNALWSAIFFGLQMPGAAFLHILILLAAITLTMVLFRREDPMSVWLLLPYWLWVAFASVLNFTLWWMN</sequence>
<dbReference type="EMBL" id="JAVDDT010000006">
    <property type="protein sequence ID" value="MDQ2070230.1"/>
    <property type="molecule type" value="Genomic_DNA"/>
</dbReference>
<evidence type="ECO:0000256" key="6">
    <source>
        <dbReference type="SAM" id="Phobius"/>
    </source>
</evidence>
<keyword evidence="8" id="KW-1185">Reference proteome</keyword>
<protein>
    <submittedName>
        <fullName evidence="7">TspO/MBR family protein</fullName>
    </submittedName>
</protein>
<comment type="similarity">
    <text evidence="2">Belongs to the TspO/BZRP family.</text>
</comment>
<accession>A0ABU0WBB4</accession>
<reference evidence="7 8" key="1">
    <citation type="submission" date="2023-08" db="EMBL/GenBank/DDBJ databases">
        <title>Whole-genome sequencing of halo(alkali)philic microorganisms from hypersaline lakes.</title>
        <authorList>
            <person name="Sorokin D.Y."/>
            <person name="Abbas B."/>
            <person name="Merkel A.Y."/>
        </authorList>
    </citation>
    <scope>NUCLEOTIDE SEQUENCE [LARGE SCALE GENOMIC DNA]</scope>
    <source>
        <strain evidence="7 8">AB-CW4</strain>
    </source>
</reference>
<name>A0ABU0WBB4_9GAMM</name>
<evidence type="ECO:0000256" key="5">
    <source>
        <dbReference type="ARBA" id="ARBA00023136"/>
    </source>
</evidence>
<dbReference type="InterPro" id="IPR004307">
    <property type="entry name" value="TspO_MBR"/>
</dbReference>
<feature type="transmembrane region" description="Helical" evidence="6">
    <location>
        <begin position="79"/>
        <end position="99"/>
    </location>
</feature>
<comment type="caution">
    <text evidence="7">The sequence shown here is derived from an EMBL/GenBank/DDBJ whole genome shotgun (WGS) entry which is preliminary data.</text>
</comment>
<dbReference type="Gene3D" id="1.20.1260.100">
    <property type="entry name" value="TspO/MBR protein"/>
    <property type="match status" value="1"/>
</dbReference>
<dbReference type="PANTHER" id="PTHR10057:SF0">
    <property type="entry name" value="TRANSLOCATOR PROTEIN"/>
    <property type="match status" value="1"/>
</dbReference>
<organism evidence="7 8">
    <name type="scientific">Natronospira bacteriovora</name>
    <dbReference type="NCBI Taxonomy" id="3069753"/>
    <lineage>
        <taxon>Bacteria</taxon>
        <taxon>Pseudomonadati</taxon>
        <taxon>Pseudomonadota</taxon>
        <taxon>Gammaproteobacteria</taxon>
        <taxon>Natronospirales</taxon>
        <taxon>Natronospiraceae</taxon>
        <taxon>Natronospira</taxon>
    </lineage>
</organism>
<feature type="transmembrane region" description="Helical" evidence="6">
    <location>
        <begin position="47"/>
        <end position="67"/>
    </location>
</feature>
<dbReference type="InterPro" id="IPR038330">
    <property type="entry name" value="TspO/MBR-related_sf"/>
</dbReference>
<evidence type="ECO:0000313" key="8">
    <source>
        <dbReference type="Proteomes" id="UP001239019"/>
    </source>
</evidence>
<comment type="subcellular location">
    <subcellularLocation>
        <location evidence="1">Membrane</location>
        <topology evidence="1">Multi-pass membrane protein</topology>
    </subcellularLocation>
</comment>
<evidence type="ECO:0000256" key="4">
    <source>
        <dbReference type="ARBA" id="ARBA00022989"/>
    </source>
</evidence>
<keyword evidence="3 6" id="KW-0812">Transmembrane</keyword>
<keyword evidence="5 6" id="KW-0472">Membrane</keyword>
<keyword evidence="4 6" id="KW-1133">Transmembrane helix</keyword>
<feature type="transmembrane region" description="Helical" evidence="6">
    <location>
        <begin position="105"/>
        <end position="123"/>
    </location>
</feature>
<dbReference type="PANTHER" id="PTHR10057">
    <property type="entry name" value="PERIPHERAL-TYPE BENZODIAZEPINE RECEPTOR"/>
    <property type="match status" value="1"/>
</dbReference>
<evidence type="ECO:0000256" key="3">
    <source>
        <dbReference type="ARBA" id="ARBA00022692"/>
    </source>
</evidence>
<dbReference type="Pfam" id="PF03073">
    <property type="entry name" value="TspO_MBR"/>
    <property type="match status" value="1"/>
</dbReference>
<feature type="transmembrane region" description="Helical" evidence="6">
    <location>
        <begin position="135"/>
        <end position="154"/>
    </location>
</feature>
<dbReference type="PIRSF" id="PIRSF005859">
    <property type="entry name" value="PBR"/>
    <property type="match status" value="1"/>
</dbReference>
<gene>
    <name evidence="7" type="ORF">RBH19_10100</name>
</gene>
<evidence type="ECO:0000256" key="1">
    <source>
        <dbReference type="ARBA" id="ARBA00004141"/>
    </source>
</evidence>
<dbReference type="Proteomes" id="UP001239019">
    <property type="component" value="Unassembled WGS sequence"/>
</dbReference>
<feature type="transmembrane region" description="Helical" evidence="6">
    <location>
        <begin position="7"/>
        <end position="27"/>
    </location>
</feature>
<evidence type="ECO:0000256" key="2">
    <source>
        <dbReference type="ARBA" id="ARBA00007524"/>
    </source>
</evidence>
<proteinExistence type="inferred from homology"/>
<evidence type="ECO:0000313" key="7">
    <source>
        <dbReference type="EMBL" id="MDQ2070230.1"/>
    </source>
</evidence>
<dbReference type="RefSeq" id="WP_306728724.1">
    <property type="nucleotide sequence ID" value="NZ_JAVDDT010000006.1"/>
</dbReference>
<dbReference type="CDD" id="cd15904">
    <property type="entry name" value="TSPO_MBR"/>
    <property type="match status" value="1"/>
</dbReference>